<proteinExistence type="predicted"/>
<evidence type="ECO:0000313" key="2">
    <source>
        <dbReference type="EMBL" id="TDD02065.1"/>
    </source>
</evidence>
<dbReference type="PROSITE" id="PS50995">
    <property type="entry name" value="HTH_MARR_2"/>
    <property type="match status" value="1"/>
</dbReference>
<gene>
    <name evidence="2" type="ORF">E1292_24475</name>
</gene>
<keyword evidence="3" id="KW-1185">Reference proteome</keyword>
<dbReference type="EMBL" id="SMKO01000069">
    <property type="protein sequence ID" value="TDD02065.1"/>
    <property type="molecule type" value="Genomic_DNA"/>
</dbReference>
<evidence type="ECO:0000259" key="1">
    <source>
        <dbReference type="PROSITE" id="PS50995"/>
    </source>
</evidence>
<name>A0A4R4VIY1_9ACTN</name>
<dbReference type="GO" id="GO:0006950">
    <property type="term" value="P:response to stress"/>
    <property type="evidence" value="ECO:0007669"/>
    <property type="project" value="TreeGrafter"/>
</dbReference>
<dbReference type="Pfam" id="PF12802">
    <property type="entry name" value="MarR_2"/>
    <property type="match status" value="1"/>
</dbReference>
<protein>
    <submittedName>
        <fullName evidence="2">MarR family transcriptional regulator</fullName>
    </submittedName>
</protein>
<dbReference type="PANTHER" id="PTHR33164">
    <property type="entry name" value="TRANSCRIPTIONAL REGULATOR, MARR FAMILY"/>
    <property type="match status" value="1"/>
</dbReference>
<dbReference type="AlphaFoldDB" id="A0A4R4VIY1"/>
<dbReference type="GO" id="GO:0003700">
    <property type="term" value="F:DNA-binding transcription factor activity"/>
    <property type="evidence" value="ECO:0007669"/>
    <property type="project" value="InterPro"/>
</dbReference>
<comment type="caution">
    <text evidence="2">The sequence shown here is derived from an EMBL/GenBank/DDBJ whole genome shotgun (WGS) entry which is preliminary data.</text>
</comment>
<feature type="domain" description="HTH marR-type" evidence="1">
    <location>
        <begin position="10"/>
        <end position="142"/>
    </location>
</feature>
<accession>A0A4R4VIY1</accession>
<dbReference type="InterPro" id="IPR036388">
    <property type="entry name" value="WH-like_DNA-bd_sf"/>
</dbReference>
<dbReference type="InterPro" id="IPR036390">
    <property type="entry name" value="WH_DNA-bd_sf"/>
</dbReference>
<reference evidence="2 3" key="1">
    <citation type="submission" date="2019-03" db="EMBL/GenBank/DDBJ databases">
        <title>Draft genome sequences of novel Actinobacteria.</title>
        <authorList>
            <person name="Sahin N."/>
            <person name="Ay H."/>
            <person name="Saygin H."/>
        </authorList>
    </citation>
    <scope>NUCLEOTIDE SEQUENCE [LARGE SCALE GENOMIC DNA]</scope>
    <source>
        <strain evidence="2 3">KC310</strain>
    </source>
</reference>
<dbReference type="InterPro" id="IPR000835">
    <property type="entry name" value="HTH_MarR-typ"/>
</dbReference>
<dbReference type="SMART" id="SM00347">
    <property type="entry name" value="HTH_MARR"/>
    <property type="match status" value="1"/>
</dbReference>
<dbReference type="PANTHER" id="PTHR33164:SF43">
    <property type="entry name" value="HTH-TYPE TRANSCRIPTIONAL REPRESSOR YETL"/>
    <property type="match status" value="1"/>
</dbReference>
<evidence type="ECO:0000313" key="3">
    <source>
        <dbReference type="Proteomes" id="UP000295258"/>
    </source>
</evidence>
<dbReference type="Gene3D" id="1.10.10.10">
    <property type="entry name" value="Winged helix-like DNA-binding domain superfamily/Winged helix DNA-binding domain"/>
    <property type="match status" value="1"/>
</dbReference>
<dbReference type="Proteomes" id="UP000295258">
    <property type="component" value="Unassembled WGS sequence"/>
</dbReference>
<organism evidence="2 3">
    <name type="scientific">Nonomuraea deserti</name>
    <dbReference type="NCBI Taxonomy" id="1848322"/>
    <lineage>
        <taxon>Bacteria</taxon>
        <taxon>Bacillati</taxon>
        <taxon>Actinomycetota</taxon>
        <taxon>Actinomycetes</taxon>
        <taxon>Streptosporangiales</taxon>
        <taxon>Streptosporangiaceae</taxon>
        <taxon>Nonomuraea</taxon>
    </lineage>
</organism>
<dbReference type="SUPFAM" id="SSF46785">
    <property type="entry name" value="Winged helix' DNA-binding domain"/>
    <property type="match status" value="1"/>
</dbReference>
<sequence>MSKADTVSRVDQPLSHLLRASNALRAALRHSLADLDLTPVQNTVLHRIAGTPGSSSAELARYTHVAAQTMHKLIAELQQRDLLELRPRPGHGRILDAHLTGKGRQLLKEADVKARAIEDRMVAGLDEPQRRRLVELLEHCTQALDTPYDDQR</sequence>
<dbReference type="InterPro" id="IPR039422">
    <property type="entry name" value="MarR/SlyA-like"/>
</dbReference>